<dbReference type="GO" id="GO:0016709">
    <property type="term" value="F:oxidoreductase activity, acting on paired donors, with incorporation or reduction of molecular oxygen, NAD(P)H as one donor, and incorporation of one atom of oxygen"/>
    <property type="evidence" value="ECO:0007669"/>
    <property type="project" value="UniProtKB-ARBA"/>
</dbReference>
<evidence type="ECO:0000256" key="3">
    <source>
        <dbReference type="ARBA" id="ARBA00022827"/>
    </source>
</evidence>
<keyword evidence="8" id="KW-1185">Reference proteome</keyword>
<dbReference type="Gene3D" id="3.30.70.2450">
    <property type="match status" value="1"/>
</dbReference>
<evidence type="ECO:0000259" key="5">
    <source>
        <dbReference type="Pfam" id="PF01243"/>
    </source>
</evidence>
<accession>A0A6G4X3B3</accession>
<gene>
    <name evidence="7" type="ORF">G5C65_25380</name>
</gene>
<sequence>MSEAPLLVVGAGPVGLTVAHELTRRGVRVRLVDRAPGPATSSRALAVHARTLEICDQMGLLDELLPRGRRVEHFTLHRRGRTLIRFDTDYSTMPTRYPFSLMVDQVVTEQVLRERLAQLGVAVEWGLGLDSFTPGADAVEVRLTGADGHEERYAVPWLVGADGAHSTVRKRLGLRLLGDATETWLNADVETDAELPADSNHLLHTSGGTLLLVPFPERGKWRVVDTLDTGNADDPEAVRERLARKMSDALGRPVKVSAPSWLSVFTVQQRMIDSMRSGRCFVAGDAAHVHSPASGQGMNAGIQDGYNLAWKLADVVRGFAGERLLDSYGAERVPIGERLLSSTRVATALVALRNALGPVLLPLGLGAVRGIAPLKRKLERKMIRGFCGLTVEYPGSPLSLPSASGGAPGPGPGPGQRVGCTARAHRDHAGWRELCRELRDPRWTLLVPVDGDREAAGALLDTARVHGPAVSCRALCDTAAPAEPAGAGADSRPRVLPDPDGALRRDLGLGAGDFALIRPDGYLAARGPLAGGRGPDRALGALGLTGIGAPGDSGAAPCDAPARGAAPARKNHEKRSEAMSKVQEQEDAYRELLARHSGGRGVLVTLKRDGRPQLSNVGYSYDRATDTLRVATTEDRAKTRNARRDPRVGFHVTTGDMFAYGVFEGTASVSEVAADPHDAVVDELVEMYRATQGEHPDWEEFRETKVKDRRLVLRVHVERCYGFILRQD</sequence>
<dbReference type="Proteomes" id="UP000477722">
    <property type="component" value="Unassembled WGS sequence"/>
</dbReference>
<dbReference type="InterPro" id="IPR019920">
    <property type="entry name" value="F420-binding_dom_put"/>
</dbReference>
<keyword evidence="3" id="KW-0274">FAD</keyword>
<dbReference type="SUPFAM" id="SSF51905">
    <property type="entry name" value="FAD/NAD(P)-binding domain"/>
    <property type="match status" value="1"/>
</dbReference>
<dbReference type="RefSeq" id="WP_165301253.1">
    <property type="nucleotide sequence ID" value="NZ_JAAKZZ010000328.1"/>
</dbReference>
<feature type="domain" description="FAD-binding" evidence="6">
    <location>
        <begin position="4"/>
        <end position="341"/>
    </location>
</feature>
<feature type="compositionally biased region" description="Low complexity" evidence="4">
    <location>
        <begin position="554"/>
        <end position="568"/>
    </location>
</feature>
<protein>
    <submittedName>
        <fullName evidence="7">TIGR03618 family F420-dependent PPOX class oxidoreductase</fullName>
    </submittedName>
</protein>
<dbReference type="InterPro" id="IPR002938">
    <property type="entry name" value="FAD-bd"/>
</dbReference>
<reference evidence="7 8" key="1">
    <citation type="submission" date="2020-02" db="EMBL/GenBank/DDBJ databases">
        <title>Whole-genome analyses of novel actinobacteria.</title>
        <authorList>
            <person name="Sahin N."/>
            <person name="Tatar D."/>
        </authorList>
    </citation>
    <scope>NUCLEOTIDE SEQUENCE [LARGE SCALE GENOMIC DNA]</scope>
    <source>
        <strain evidence="7 8">SB3404</strain>
    </source>
</reference>
<proteinExistence type="predicted"/>
<dbReference type="InterPro" id="IPR050641">
    <property type="entry name" value="RIFMO-like"/>
</dbReference>
<dbReference type="EMBL" id="JAAKZZ010000328">
    <property type="protein sequence ID" value="NGO71622.1"/>
    <property type="molecule type" value="Genomic_DNA"/>
</dbReference>
<evidence type="ECO:0000256" key="4">
    <source>
        <dbReference type="SAM" id="MobiDB-lite"/>
    </source>
</evidence>
<evidence type="ECO:0000256" key="1">
    <source>
        <dbReference type="ARBA" id="ARBA00001974"/>
    </source>
</evidence>
<comment type="cofactor">
    <cofactor evidence="1">
        <name>FAD</name>
        <dbReference type="ChEBI" id="CHEBI:57692"/>
    </cofactor>
</comment>
<evidence type="ECO:0000313" key="7">
    <source>
        <dbReference type="EMBL" id="NGO71622.1"/>
    </source>
</evidence>
<feature type="region of interest" description="Disordered" evidence="4">
    <location>
        <begin position="400"/>
        <end position="420"/>
    </location>
</feature>
<dbReference type="AlphaFoldDB" id="A0A6G4X3B3"/>
<organism evidence="7 8">
    <name type="scientific">Streptomyces boncukensis</name>
    <dbReference type="NCBI Taxonomy" id="2711219"/>
    <lineage>
        <taxon>Bacteria</taxon>
        <taxon>Bacillati</taxon>
        <taxon>Actinomycetota</taxon>
        <taxon>Actinomycetes</taxon>
        <taxon>Kitasatosporales</taxon>
        <taxon>Streptomycetaceae</taxon>
        <taxon>Streptomyces</taxon>
    </lineage>
</organism>
<dbReference type="InterPro" id="IPR036188">
    <property type="entry name" value="FAD/NAD-bd_sf"/>
</dbReference>
<dbReference type="NCBIfam" id="TIGR03618">
    <property type="entry name" value="Rv1155_F420"/>
    <property type="match status" value="1"/>
</dbReference>
<comment type="caution">
    <text evidence="7">The sequence shown here is derived from an EMBL/GenBank/DDBJ whole genome shotgun (WGS) entry which is preliminary data.</text>
</comment>
<evidence type="ECO:0000259" key="6">
    <source>
        <dbReference type="Pfam" id="PF01494"/>
    </source>
</evidence>
<evidence type="ECO:0000313" key="8">
    <source>
        <dbReference type="Proteomes" id="UP000477722"/>
    </source>
</evidence>
<dbReference type="GO" id="GO:0071949">
    <property type="term" value="F:FAD binding"/>
    <property type="evidence" value="ECO:0007669"/>
    <property type="project" value="InterPro"/>
</dbReference>
<dbReference type="Gene3D" id="3.50.50.60">
    <property type="entry name" value="FAD/NAD(P)-binding domain"/>
    <property type="match status" value="1"/>
</dbReference>
<dbReference type="Pfam" id="PF01494">
    <property type="entry name" value="FAD_binding_3"/>
    <property type="match status" value="1"/>
</dbReference>
<feature type="domain" description="Pyridoxamine 5'-phosphate oxidase N-terminal" evidence="5">
    <location>
        <begin position="587"/>
        <end position="721"/>
    </location>
</feature>
<dbReference type="Gene3D" id="3.40.30.120">
    <property type="match status" value="1"/>
</dbReference>
<dbReference type="InterPro" id="IPR011576">
    <property type="entry name" value="Pyridox_Oxase_N"/>
</dbReference>
<dbReference type="PRINTS" id="PR00420">
    <property type="entry name" value="RNGMNOXGNASE"/>
</dbReference>
<dbReference type="InterPro" id="IPR012349">
    <property type="entry name" value="Split_barrel_FMN-bd"/>
</dbReference>
<evidence type="ECO:0000256" key="2">
    <source>
        <dbReference type="ARBA" id="ARBA00022630"/>
    </source>
</evidence>
<dbReference type="PANTHER" id="PTHR43004:SF19">
    <property type="entry name" value="BINDING MONOOXYGENASE, PUTATIVE (JCVI)-RELATED"/>
    <property type="match status" value="1"/>
</dbReference>
<dbReference type="PANTHER" id="PTHR43004">
    <property type="entry name" value="TRK SYSTEM POTASSIUM UPTAKE PROTEIN"/>
    <property type="match status" value="1"/>
</dbReference>
<dbReference type="Pfam" id="PF01243">
    <property type="entry name" value="PNPOx_N"/>
    <property type="match status" value="1"/>
</dbReference>
<name>A0A6G4X3B3_9ACTN</name>
<dbReference type="Gene3D" id="2.30.110.10">
    <property type="entry name" value="Electron Transport, Fmn-binding Protein, Chain A"/>
    <property type="match status" value="1"/>
</dbReference>
<dbReference type="SUPFAM" id="SSF50475">
    <property type="entry name" value="FMN-binding split barrel"/>
    <property type="match status" value="1"/>
</dbReference>
<feature type="region of interest" description="Disordered" evidence="4">
    <location>
        <begin position="553"/>
        <end position="580"/>
    </location>
</feature>
<keyword evidence="2" id="KW-0285">Flavoprotein</keyword>